<dbReference type="PANTHER" id="PTHR12080">
    <property type="entry name" value="SIGNALING LYMPHOCYTIC ACTIVATION MOLECULE"/>
    <property type="match status" value="1"/>
</dbReference>
<dbReference type="InterPro" id="IPR015631">
    <property type="entry name" value="CD2/SLAM_rcpt"/>
</dbReference>
<dbReference type="GO" id="GO:0009897">
    <property type="term" value="C:external side of plasma membrane"/>
    <property type="evidence" value="ECO:0007669"/>
    <property type="project" value="TreeGrafter"/>
</dbReference>
<dbReference type="InterPro" id="IPR045829">
    <property type="entry name" value="PKD_6"/>
</dbReference>
<gene>
    <name evidence="7" type="ORF">G0U57_006069</name>
</gene>
<organism evidence="7 8">
    <name type="scientific">Chelydra serpentina</name>
    <name type="common">Snapping turtle</name>
    <name type="synonym">Testudo serpentina</name>
    <dbReference type="NCBI Taxonomy" id="8475"/>
    <lineage>
        <taxon>Eukaryota</taxon>
        <taxon>Metazoa</taxon>
        <taxon>Chordata</taxon>
        <taxon>Craniata</taxon>
        <taxon>Vertebrata</taxon>
        <taxon>Euteleostomi</taxon>
        <taxon>Archelosauria</taxon>
        <taxon>Testudinata</taxon>
        <taxon>Testudines</taxon>
        <taxon>Cryptodira</taxon>
        <taxon>Durocryptodira</taxon>
        <taxon>Americhelydia</taxon>
        <taxon>Chelydroidea</taxon>
        <taxon>Chelydridae</taxon>
        <taxon>Chelydra</taxon>
    </lineage>
</organism>
<evidence type="ECO:0000256" key="2">
    <source>
        <dbReference type="ARBA" id="ARBA00022729"/>
    </source>
</evidence>
<reference evidence="7 8" key="1">
    <citation type="journal article" date="2020" name="G3 (Bethesda)">
        <title>Draft Genome of the Common Snapping Turtle, Chelydra serpentina, a Model for Phenotypic Plasticity in Reptiles.</title>
        <authorList>
            <person name="Das D."/>
            <person name="Singh S.K."/>
            <person name="Bierstedt J."/>
            <person name="Erickson A."/>
            <person name="Galli G.L.J."/>
            <person name="Crossley D.A. 2nd"/>
            <person name="Rhen T."/>
        </authorList>
    </citation>
    <scope>NUCLEOTIDE SEQUENCE [LARGE SCALE GENOMIC DNA]</scope>
    <source>
        <strain evidence="7">KW</strain>
    </source>
</reference>
<dbReference type="Gene3D" id="2.60.40.10">
    <property type="entry name" value="Immunoglobulins"/>
    <property type="match status" value="1"/>
</dbReference>
<dbReference type="GO" id="GO:0042110">
    <property type="term" value="P:T cell activation"/>
    <property type="evidence" value="ECO:0007669"/>
    <property type="project" value="TreeGrafter"/>
</dbReference>
<keyword evidence="4" id="KW-0325">Glycoprotein</keyword>
<comment type="caution">
    <text evidence="7">The sequence shown here is derived from an EMBL/GenBank/DDBJ whole genome shotgun (WGS) entry which is preliminary data.</text>
</comment>
<proteinExistence type="predicted"/>
<dbReference type="PROSITE" id="PS50835">
    <property type="entry name" value="IG_LIKE"/>
    <property type="match status" value="1"/>
</dbReference>
<feature type="domain" description="Ig-like" evidence="6">
    <location>
        <begin position="34"/>
        <end position="115"/>
    </location>
</feature>
<feature type="non-terminal residue" evidence="7">
    <location>
        <position position="1"/>
    </location>
</feature>
<dbReference type="SUPFAM" id="SSF48726">
    <property type="entry name" value="Immunoglobulin"/>
    <property type="match status" value="1"/>
</dbReference>
<dbReference type="InterPro" id="IPR007110">
    <property type="entry name" value="Ig-like_dom"/>
</dbReference>
<keyword evidence="8" id="KW-1185">Reference proteome</keyword>
<evidence type="ECO:0000256" key="1">
    <source>
        <dbReference type="ARBA" id="ARBA00004370"/>
    </source>
</evidence>
<name>A0A8T1SL33_CHESE</name>
<evidence type="ECO:0000313" key="8">
    <source>
        <dbReference type="Proteomes" id="UP000765507"/>
    </source>
</evidence>
<dbReference type="InterPro" id="IPR013783">
    <property type="entry name" value="Ig-like_fold"/>
</dbReference>
<evidence type="ECO:0000256" key="4">
    <source>
        <dbReference type="ARBA" id="ARBA00023180"/>
    </source>
</evidence>
<dbReference type="PANTHER" id="PTHR12080:SF18">
    <property type="entry name" value="SLAM FAMILY MEMBER 9"/>
    <property type="match status" value="1"/>
</dbReference>
<dbReference type="OrthoDB" id="9427494at2759"/>
<dbReference type="Pfam" id="PF19408">
    <property type="entry name" value="PKD_6"/>
    <property type="match status" value="1"/>
</dbReference>
<keyword evidence="3" id="KW-0472">Membrane</keyword>
<dbReference type="Proteomes" id="UP000765507">
    <property type="component" value="Unassembled WGS sequence"/>
</dbReference>
<accession>A0A8T1SL33</accession>
<comment type="subcellular location">
    <subcellularLocation>
        <location evidence="1">Membrane</location>
    </subcellularLocation>
</comment>
<sequence>MADEGEYEVEKKLLAYNVYGCSYPLSIYKRLSEPEIRVHPVMVGNGTCNVTFTCSAGEKAGTLMYTWTYPAGGAILSAEESLMVQHRLGDEDLPITCTAMNPVSNSSASASPKVACEGDARSIPPPRAHAAGNSPCGP</sequence>
<protein>
    <submittedName>
        <fullName evidence="7">CD84 antigen</fullName>
    </submittedName>
</protein>
<dbReference type="AlphaFoldDB" id="A0A8T1SL33"/>
<dbReference type="EMBL" id="JAHGAV010000183">
    <property type="protein sequence ID" value="KAG6929323.1"/>
    <property type="molecule type" value="Genomic_DNA"/>
</dbReference>
<feature type="compositionally biased region" description="Low complexity" evidence="5">
    <location>
        <begin position="104"/>
        <end position="114"/>
    </location>
</feature>
<evidence type="ECO:0000256" key="3">
    <source>
        <dbReference type="ARBA" id="ARBA00023136"/>
    </source>
</evidence>
<keyword evidence="2" id="KW-0732">Signal</keyword>
<evidence type="ECO:0000259" key="6">
    <source>
        <dbReference type="PROSITE" id="PS50835"/>
    </source>
</evidence>
<dbReference type="InterPro" id="IPR036179">
    <property type="entry name" value="Ig-like_dom_sf"/>
</dbReference>
<evidence type="ECO:0000256" key="5">
    <source>
        <dbReference type="SAM" id="MobiDB-lite"/>
    </source>
</evidence>
<evidence type="ECO:0000313" key="7">
    <source>
        <dbReference type="EMBL" id="KAG6929323.1"/>
    </source>
</evidence>
<feature type="region of interest" description="Disordered" evidence="5">
    <location>
        <begin position="104"/>
        <end position="138"/>
    </location>
</feature>